<dbReference type="Gene3D" id="2.170.130.10">
    <property type="entry name" value="TonB-dependent receptor, plug domain"/>
    <property type="match status" value="1"/>
</dbReference>
<dbReference type="NCBIfam" id="TIGR04056">
    <property type="entry name" value="OMP_RagA_SusC"/>
    <property type="match status" value="1"/>
</dbReference>
<feature type="chain" id="PRO_5003189329" evidence="1">
    <location>
        <begin position="24"/>
        <end position="1034"/>
    </location>
</feature>
<dbReference type="Proteomes" id="UP000008718">
    <property type="component" value="Chromosome"/>
</dbReference>
<organism evidence="2 3">
    <name type="scientific">Paludibacter propionicigenes (strain DSM 17365 / JCM 13257 / WB4)</name>
    <dbReference type="NCBI Taxonomy" id="694427"/>
    <lineage>
        <taxon>Bacteria</taxon>
        <taxon>Pseudomonadati</taxon>
        <taxon>Bacteroidota</taxon>
        <taxon>Bacteroidia</taxon>
        <taxon>Bacteroidales</taxon>
        <taxon>Paludibacteraceae</taxon>
        <taxon>Paludibacter</taxon>
    </lineage>
</organism>
<dbReference type="OrthoDB" id="9768177at2"/>
<evidence type="ECO:0000313" key="3">
    <source>
        <dbReference type="Proteomes" id="UP000008718"/>
    </source>
</evidence>
<protein>
    <submittedName>
        <fullName evidence="2">TonB-dependent receptor</fullName>
    </submittedName>
</protein>
<dbReference type="SUPFAM" id="SSF56935">
    <property type="entry name" value="Porins"/>
    <property type="match status" value="1"/>
</dbReference>
<dbReference type="SUPFAM" id="SSF49464">
    <property type="entry name" value="Carboxypeptidase regulatory domain-like"/>
    <property type="match status" value="1"/>
</dbReference>
<dbReference type="RefSeq" id="WP_013443967.1">
    <property type="nucleotide sequence ID" value="NC_014734.1"/>
</dbReference>
<dbReference type="InterPro" id="IPR008969">
    <property type="entry name" value="CarboxyPept-like_regulatory"/>
</dbReference>
<evidence type="ECO:0000256" key="1">
    <source>
        <dbReference type="SAM" id="SignalP"/>
    </source>
</evidence>
<dbReference type="EMBL" id="CP002345">
    <property type="protein sequence ID" value="ADQ78598.1"/>
    <property type="molecule type" value="Genomic_DNA"/>
</dbReference>
<dbReference type="eggNOG" id="COG1629">
    <property type="taxonomic scope" value="Bacteria"/>
</dbReference>
<keyword evidence="3" id="KW-1185">Reference proteome</keyword>
<proteinExistence type="predicted"/>
<dbReference type="AlphaFoldDB" id="E4T1K4"/>
<gene>
    <name evidence="2" type="ordered locus">Palpr_0438</name>
</gene>
<reference evidence="2 3" key="2">
    <citation type="journal article" date="2011" name="Stand. Genomic Sci.">
        <title>Complete genome sequence of Paludibacter propionicigenes type strain (WB4).</title>
        <authorList>
            <person name="Gronow S."/>
            <person name="Munk C."/>
            <person name="Lapidus A."/>
            <person name="Nolan M."/>
            <person name="Lucas S."/>
            <person name="Hammon N."/>
            <person name="Deshpande S."/>
            <person name="Cheng J.F."/>
            <person name="Tapia R."/>
            <person name="Han C."/>
            <person name="Goodwin L."/>
            <person name="Pitluck S."/>
            <person name="Liolios K."/>
            <person name="Ivanova N."/>
            <person name="Mavromatis K."/>
            <person name="Mikhailova N."/>
            <person name="Pati A."/>
            <person name="Chen A."/>
            <person name="Palaniappan K."/>
            <person name="Land M."/>
            <person name="Hauser L."/>
            <person name="Chang Y.J."/>
            <person name="Jeffries C.D."/>
            <person name="Brambilla E."/>
            <person name="Rohde M."/>
            <person name="Goker M."/>
            <person name="Detter J.C."/>
            <person name="Woyke T."/>
            <person name="Bristow J."/>
            <person name="Eisen J.A."/>
            <person name="Markowitz V."/>
            <person name="Hugenholtz P."/>
            <person name="Kyrpides N.C."/>
            <person name="Klenk H.P."/>
        </authorList>
    </citation>
    <scope>NUCLEOTIDE SEQUENCE [LARGE SCALE GENOMIC DNA]</scope>
    <source>
        <strain evidence="3">DSM 17365 / JCM 13257 / WB4</strain>
    </source>
</reference>
<dbReference type="InterPro" id="IPR037066">
    <property type="entry name" value="Plug_dom_sf"/>
</dbReference>
<evidence type="ECO:0000313" key="2">
    <source>
        <dbReference type="EMBL" id="ADQ78598.1"/>
    </source>
</evidence>
<dbReference type="STRING" id="694427.Palpr_0438"/>
<dbReference type="KEGG" id="ppn:Palpr_0438"/>
<sequence length="1034" mass="114184">MKYIKIIFFLCAFFSLFSQKANAQNSKINVSAVVLDVKGDHIPGAVITNNKDKASTVSNESGEFSITVSPKSVLYVGAVGYETNVVTANAELKVVKLKLIENNLVQVAFNKANKADLQGGVSNLNVVNLLNNNYYNGSLDNLSSFIPGYSNNIWGQSDKLVLVDGVPRDQYNVIPSEIDQITVMKSAAAIVLYGSRAARGVINITTKRGIKDENKFKVRLNTGIYVPKRNPQYLGSADYMKLYNEALTNDNNGVAPATGLYPQSQIDGTTAGTNPIKYPDVNFYSSDYIKKYSNRTDVTTEYTGGNNRARFYLNMGYYNTNTLINFGHGKDEGENRFNVRGNLDLKLSDMITAKVNSSITFYDQNTINTGSTASNGYWQMAATLRPNQFAPFIPLSYLQGADAATQGYVNNSSFLINGNSLLGGISTQLTNPFADAYVRGYNTNTTRKYQFDASLNFDLAKVLKGLSFETQFAVDYNSSYQTVHGDNSYAVYAPLLKTGASSWSNDSIKSLTKYGTDQLTNTQGLNNTYDQQTLFFSGAFKYANTFNKVHNVSAMLLGHTYKLQESQVYHASAVNLNFGLQASYNYMQKYYLDFAGSVVHSAKLAPGHRDAFSPTVSLGWRISNEDFLSKSDVVNDLKITASAGILNTDLDFVSFNNGSPVAGSGYYMYQGIYSNGAGSYWSWQEGRQLRSTDVTRGANPSLTFEKKKEISLGLETSLFNRTIQISGNYFYNLMSGIPVQIANLFPNYLQVAYPSASSFIPYVNYNEDQRTGFDIGANFNKRIQKLDLSVGVVATYYHTKANVRSENNQYAYQNLQGKPLDAILGLKSLGFFKDAADIAASPKQTYGTVMPGDIKYEDVNHDGVIDDKDRVYLGTWGSYGSPLTLALNVTAKWNNFTLFILANSGTGSYGMKNGSYYWATGGTTAKYSEPMLGRWTAATAETATYPRLTTTSGDNNFRNSDFWLYKNDRINLAKVQLSYDIPKKLLSKTFISDLGVYINGNDLLLIAKERVLMETNIGSAPQTRYFSAGVKVAF</sequence>
<accession>E4T1K4</accession>
<keyword evidence="2" id="KW-0675">Receptor</keyword>
<feature type="signal peptide" evidence="1">
    <location>
        <begin position="1"/>
        <end position="23"/>
    </location>
</feature>
<keyword evidence="1" id="KW-0732">Signal</keyword>
<dbReference type="HOGENOM" id="CLU_004317_1_0_10"/>
<reference key="1">
    <citation type="submission" date="2010-11" db="EMBL/GenBank/DDBJ databases">
        <title>The complete genome of Paludibacter propionicigenes DSM 17365.</title>
        <authorList>
            <consortium name="US DOE Joint Genome Institute (JGI-PGF)"/>
            <person name="Lucas S."/>
            <person name="Copeland A."/>
            <person name="Lapidus A."/>
            <person name="Bruce D."/>
            <person name="Goodwin L."/>
            <person name="Pitluck S."/>
            <person name="Kyrpides N."/>
            <person name="Mavromatis K."/>
            <person name="Ivanova N."/>
            <person name="Munk A.C."/>
            <person name="Brettin T."/>
            <person name="Detter J.C."/>
            <person name="Han C."/>
            <person name="Tapia R."/>
            <person name="Land M."/>
            <person name="Hauser L."/>
            <person name="Markowitz V."/>
            <person name="Cheng J.-F."/>
            <person name="Hugenholtz P."/>
            <person name="Woyke T."/>
            <person name="Wu D."/>
            <person name="Gronow S."/>
            <person name="Wellnitz S."/>
            <person name="Brambilla E."/>
            <person name="Klenk H.-P."/>
            <person name="Eisen J.A."/>
        </authorList>
    </citation>
    <scope>NUCLEOTIDE SEQUENCE</scope>
    <source>
        <strain>WB4</strain>
    </source>
</reference>
<name>E4T1K4_PALPW</name>
<dbReference type="InterPro" id="IPR023996">
    <property type="entry name" value="TonB-dep_OMP_SusC/RagA"/>
</dbReference>